<organism evidence="2 3">
    <name type="scientific">Streptomyces viridochromogenes</name>
    <dbReference type="NCBI Taxonomy" id="1938"/>
    <lineage>
        <taxon>Bacteria</taxon>
        <taxon>Bacillati</taxon>
        <taxon>Actinomycetota</taxon>
        <taxon>Actinomycetes</taxon>
        <taxon>Kitasatosporales</taxon>
        <taxon>Streptomycetaceae</taxon>
        <taxon>Streptomyces</taxon>
    </lineage>
</organism>
<dbReference type="Proteomes" id="UP000037023">
    <property type="component" value="Unassembled WGS sequence"/>
</dbReference>
<feature type="transmembrane region" description="Helical" evidence="1">
    <location>
        <begin position="139"/>
        <end position="161"/>
    </location>
</feature>
<keyword evidence="1" id="KW-0812">Transmembrane</keyword>
<dbReference type="PATRIC" id="fig|1938.6.peg.4977"/>
<proteinExistence type="predicted"/>
<name>A0A0L8K5H0_STRVR</name>
<feature type="transmembrane region" description="Helical" evidence="1">
    <location>
        <begin position="50"/>
        <end position="68"/>
    </location>
</feature>
<feature type="transmembrane region" description="Helical" evidence="1">
    <location>
        <begin position="83"/>
        <end position="107"/>
    </location>
</feature>
<comment type="caution">
    <text evidence="2">The sequence shown here is derived from an EMBL/GenBank/DDBJ whole genome shotgun (WGS) entry which is preliminary data.</text>
</comment>
<evidence type="ECO:0000313" key="2">
    <source>
        <dbReference type="EMBL" id="KOG21039.1"/>
    </source>
</evidence>
<dbReference type="AlphaFoldDB" id="A0A0L8K5H0"/>
<accession>A0A0L8K5H0</accession>
<evidence type="ECO:0000313" key="3">
    <source>
        <dbReference type="Proteomes" id="UP000037023"/>
    </source>
</evidence>
<dbReference type="EMBL" id="LGUP01000282">
    <property type="protein sequence ID" value="KOG21039.1"/>
    <property type="molecule type" value="Genomic_DNA"/>
</dbReference>
<evidence type="ECO:0000256" key="1">
    <source>
        <dbReference type="SAM" id="Phobius"/>
    </source>
</evidence>
<protein>
    <submittedName>
        <fullName evidence="2">Uncharacterized protein</fullName>
    </submittedName>
</protein>
<keyword evidence="1" id="KW-0472">Membrane</keyword>
<keyword evidence="1" id="KW-1133">Transmembrane helix</keyword>
<dbReference type="OrthoDB" id="4191540at2"/>
<gene>
    <name evidence="2" type="ORF">ADK34_23105</name>
</gene>
<sequence>MRGVVLDRTASGGRAVSEFTPAELREADERVLAMAKPEEQLRAALAQAEGYRNFLTTLTGLLTVVFVLKGQENLSKMTTGPRWWVIGLLAGAFLVLVLASWLMVSAVHERPGRKLRSGAEDLLRYEKRRAGAVRRMTGWARWMGLVGVLAVSAASLITWIWPGKS</sequence>
<reference evidence="2 3" key="1">
    <citation type="submission" date="2015-06" db="EMBL/GenBank/DDBJ databases">
        <authorList>
            <person name="Hoefler B.C."/>
            <person name="Straight P.D."/>
        </authorList>
    </citation>
    <scope>NUCLEOTIDE SEQUENCE [LARGE SCALE GENOMIC DNA]</scope>
    <source>
        <strain evidence="2 3">NRRL 3427</strain>
    </source>
</reference>